<proteinExistence type="predicted"/>
<sequence>MNRPTDYMDFDEVVVGRLVAGRHPGEPIRAADAGEATRRPARQGYSDGQIAVRLGFRRRSVIRIRARLDIPAALTPNDNQMTRAHDAPARPRAKG</sequence>
<comment type="caution">
    <text evidence="2">The sequence shown here is derived from an EMBL/GenBank/DDBJ whole genome shotgun (WGS) entry which is preliminary data.</text>
</comment>
<organism evidence="2 3">
    <name type="scientific">Actinoplanes palleronii</name>
    <dbReference type="NCBI Taxonomy" id="113570"/>
    <lineage>
        <taxon>Bacteria</taxon>
        <taxon>Bacillati</taxon>
        <taxon>Actinomycetota</taxon>
        <taxon>Actinomycetes</taxon>
        <taxon>Micromonosporales</taxon>
        <taxon>Micromonosporaceae</taxon>
        <taxon>Actinoplanes</taxon>
    </lineage>
</organism>
<dbReference type="EMBL" id="BOMS01000110">
    <property type="protein sequence ID" value="GIE70752.1"/>
    <property type="molecule type" value="Genomic_DNA"/>
</dbReference>
<name>A0ABQ4BJG4_9ACTN</name>
<feature type="region of interest" description="Disordered" evidence="1">
    <location>
        <begin position="24"/>
        <end position="44"/>
    </location>
</feature>
<dbReference type="RefSeq" id="WP_203828751.1">
    <property type="nucleotide sequence ID" value="NZ_BAAATY010000018.1"/>
</dbReference>
<reference evidence="2 3" key="1">
    <citation type="submission" date="2021-01" db="EMBL/GenBank/DDBJ databases">
        <title>Whole genome shotgun sequence of Actinoplanes palleronii NBRC 14916.</title>
        <authorList>
            <person name="Komaki H."/>
            <person name="Tamura T."/>
        </authorList>
    </citation>
    <scope>NUCLEOTIDE SEQUENCE [LARGE SCALE GENOMIC DNA]</scope>
    <source>
        <strain evidence="2 3">NBRC 14916</strain>
    </source>
</reference>
<protein>
    <submittedName>
        <fullName evidence="2">Uncharacterized protein</fullName>
    </submittedName>
</protein>
<evidence type="ECO:0000313" key="3">
    <source>
        <dbReference type="Proteomes" id="UP000624709"/>
    </source>
</evidence>
<evidence type="ECO:0000256" key="1">
    <source>
        <dbReference type="SAM" id="MobiDB-lite"/>
    </source>
</evidence>
<keyword evidence="3" id="KW-1185">Reference proteome</keyword>
<accession>A0ABQ4BJG4</accession>
<evidence type="ECO:0000313" key="2">
    <source>
        <dbReference type="EMBL" id="GIE70752.1"/>
    </source>
</evidence>
<gene>
    <name evidence="2" type="ORF">Apa02nite_068600</name>
</gene>
<dbReference type="Proteomes" id="UP000624709">
    <property type="component" value="Unassembled WGS sequence"/>
</dbReference>
<feature type="region of interest" description="Disordered" evidence="1">
    <location>
        <begin position="72"/>
        <end position="95"/>
    </location>
</feature>